<dbReference type="Pfam" id="PF00307">
    <property type="entry name" value="CH"/>
    <property type="match status" value="3"/>
</dbReference>
<keyword evidence="3" id="KW-0009">Actin-binding</keyword>
<evidence type="ECO:0000256" key="2">
    <source>
        <dbReference type="ARBA" id="ARBA00022737"/>
    </source>
</evidence>
<feature type="region of interest" description="Disordered" evidence="4">
    <location>
        <begin position="147"/>
        <end position="172"/>
    </location>
</feature>
<dbReference type="PANTHER" id="PTHR19961:SF18">
    <property type="entry name" value="FI19014P1"/>
    <property type="match status" value="1"/>
</dbReference>
<keyword evidence="7" id="KW-1185">Reference proteome</keyword>
<dbReference type="GO" id="GO:0005737">
    <property type="term" value="C:cytoplasm"/>
    <property type="evidence" value="ECO:0007669"/>
    <property type="project" value="TreeGrafter"/>
</dbReference>
<dbReference type="InterPro" id="IPR039959">
    <property type="entry name" value="Fimbrin/Plastin"/>
</dbReference>
<dbReference type="InterPro" id="IPR036872">
    <property type="entry name" value="CH_dom_sf"/>
</dbReference>
<dbReference type="GO" id="GO:0032432">
    <property type="term" value="C:actin filament bundle"/>
    <property type="evidence" value="ECO:0007669"/>
    <property type="project" value="TreeGrafter"/>
</dbReference>
<dbReference type="InterPro" id="IPR005174">
    <property type="entry name" value="KIB1-4_b-propeller"/>
</dbReference>
<dbReference type="GO" id="GO:0005884">
    <property type="term" value="C:actin filament"/>
    <property type="evidence" value="ECO:0007669"/>
    <property type="project" value="TreeGrafter"/>
</dbReference>
<dbReference type="EMBL" id="JACGCM010002851">
    <property type="protein sequence ID" value="KAF6134425.1"/>
    <property type="molecule type" value="Genomic_DNA"/>
</dbReference>
<dbReference type="SUPFAM" id="SSF47576">
    <property type="entry name" value="Calponin-homology domain, CH-domain"/>
    <property type="match status" value="1"/>
</dbReference>
<gene>
    <name evidence="6" type="ORF">GIB67_030628</name>
</gene>
<proteinExistence type="predicted"/>
<keyword evidence="2" id="KW-0677">Repeat</keyword>
<feature type="compositionally biased region" description="Low complexity" evidence="4">
    <location>
        <begin position="151"/>
        <end position="161"/>
    </location>
</feature>
<dbReference type="GO" id="GO:0051017">
    <property type="term" value="P:actin filament bundle assembly"/>
    <property type="evidence" value="ECO:0007669"/>
    <property type="project" value="InterPro"/>
</dbReference>
<feature type="domain" description="Calponin-homology (CH)" evidence="5">
    <location>
        <begin position="825"/>
        <end position="923"/>
    </location>
</feature>
<dbReference type="Gene3D" id="1.10.418.10">
    <property type="entry name" value="Calponin-like domain"/>
    <property type="match status" value="4"/>
</dbReference>
<dbReference type="InterPro" id="IPR001715">
    <property type="entry name" value="CH_dom"/>
</dbReference>
<feature type="domain" description="Calponin-homology (CH)" evidence="5">
    <location>
        <begin position="702"/>
        <end position="805"/>
    </location>
</feature>
<dbReference type="OrthoDB" id="431378at2759"/>
<dbReference type="AlphaFoldDB" id="A0A7J7KVN1"/>
<accession>A0A7J7KVN1</accession>
<dbReference type="Proteomes" id="UP000541444">
    <property type="component" value="Unassembled WGS sequence"/>
</dbReference>
<dbReference type="Pfam" id="PF03478">
    <property type="entry name" value="Beta-prop_KIB1-4"/>
    <property type="match status" value="1"/>
</dbReference>
<evidence type="ECO:0000256" key="1">
    <source>
        <dbReference type="ARBA" id="ARBA00011385"/>
    </source>
</evidence>
<evidence type="ECO:0000313" key="7">
    <source>
        <dbReference type="Proteomes" id="UP000541444"/>
    </source>
</evidence>
<evidence type="ECO:0000259" key="5">
    <source>
        <dbReference type="PROSITE" id="PS50021"/>
    </source>
</evidence>
<reference evidence="6 7" key="1">
    <citation type="journal article" date="2020" name="IScience">
        <title>Genome Sequencing of the Endangered Kingdonia uniflora (Circaeasteraceae, Ranunculales) Reveals Potential Mechanisms of Evolutionary Specialization.</title>
        <authorList>
            <person name="Sun Y."/>
            <person name="Deng T."/>
            <person name="Zhang A."/>
            <person name="Moore M.J."/>
            <person name="Landis J.B."/>
            <person name="Lin N."/>
            <person name="Zhang H."/>
            <person name="Zhang X."/>
            <person name="Huang J."/>
            <person name="Zhang X."/>
            <person name="Sun H."/>
            <person name="Wang H."/>
        </authorList>
    </citation>
    <scope>NUCLEOTIDE SEQUENCE [LARGE SCALE GENOMIC DNA]</scope>
    <source>
        <strain evidence="6">TB1705</strain>
        <tissue evidence="6">Leaf</tissue>
    </source>
</reference>
<comment type="subunit">
    <text evidence="1">Interacts with F-actin.</text>
</comment>
<evidence type="ECO:0000256" key="3">
    <source>
        <dbReference type="ARBA" id="ARBA00023203"/>
    </source>
</evidence>
<dbReference type="SMART" id="SM00033">
    <property type="entry name" value="CH"/>
    <property type="match status" value="4"/>
</dbReference>
<evidence type="ECO:0000256" key="4">
    <source>
        <dbReference type="SAM" id="MobiDB-lite"/>
    </source>
</evidence>
<protein>
    <recommendedName>
        <fullName evidence="5">Calponin-homology (CH) domain-containing protein</fullName>
    </recommendedName>
</protein>
<dbReference type="PROSITE" id="PS50021">
    <property type="entry name" value="CH"/>
    <property type="match status" value="3"/>
</dbReference>
<sequence length="1048" mass="118804">MTGSSESDTNISTTASTTMASITTTNITKINHLISIKLDNHNYLFWKTQFVPLLKGYDLEGCINSTLPCPAKFLPSTLADQKTLNSEYVAWNKQDTILLGWILSSLDATVLAHVLGAATTFEVIDKVHAIVDTTPISAIVVTSSRGRQSHNHASSSQHQPSFNGNQHSYQGHGRNNCDRALSLLSLIQYTDMSSPKKTMGEFRGWSHLSADLLQHINQMCHGMLHINNHLIFTRVCSHWRAIALRTRHILPRQQPFVLLQGNKVVHRFLNPFTQEKYGVPLKHNIFCGSIGDSLFSIDYPSGNFTITRVPSCTSLEMPPLPSFKGRKGRVCKILFSSDPYSSNRWVAMCVTVSKDVDVSIRYCRQGDYDWKDIDETLSCSDFLYYNGQFVVSDYFGSTKAVRISYFSSHPNYTVIAVPPEGEELLEFQQVYLVEYGGALYSVCQVLGESHNTYELYELDTARRQWVEVKRLDNVGFYVGVSHSVAFDIQGFFKTKSCLIFDNERGITFDLDQKTEFHWENPFKGIWVTHSLPLKPSGFEAAEQKAYLRLIKSYFPEDPFWACITPRAIYSASYKTGFYSGKPIFCLLKKCFLLFPNSFLIPHCSKLINIAVPGTIEERAIEMNRDIAHIQRIGNHTLCLNSAKAIGCPVSHIGVEDFLESRPKLVLEFIFQVIKMKLLADISFEKTPQLMQIVDTDKGSVRLAPEKLLLEWINYHLKRARPAKRITNFSVDLKDGVAYAYLLCGVRILSELESILNIEDHTERVKFIYVKAENQGLESFVTAKDIISGSPNLNLIYVANVFHYRNGFSVSGEATSSMKPDDLEVSTDERFFRMWINTLGIRTYVNYLFADVKNGWVLLEVSDKIRPGSVKWHEAIEPPLDGELVNWKQAVTIWKPKNISGNDIVERNKKCIQELLWLMMQSHMLVLLKSARFIPSNVEEITTIQIAIVKWANDMVKRKDLQIQTLQDKSLSSGIFLLELLSAVEPAINWNGVKCCKSDAEKEINASYVLSLARKLGCSIFLYPRDIIEVNEKMIFSLIGNIISFCGSR</sequence>
<name>A0A7J7KVN1_9MAGN</name>
<comment type="caution">
    <text evidence="6">The sequence shown here is derived from an EMBL/GenBank/DDBJ whole genome shotgun (WGS) entry which is preliminary data.</text>
</comment>
<evidence type="ECO:0000313" key="6">
    <source>
        <dbReference type="EMBL" id="KAF6134425.1"/>
    </source>
</evidence>
<feature type="domain" description="Calponin-homology (CH)" evidence="5">
    <location>
        <begin position="941"/>
        <end position="1046"/>
    </location>
</feature>
<organism evidence="6 7">
    <name type="scientific">Kingdonia uniflora</name>
    <dbReference type="NCBI Taxonomy" id="39325"/>
    <lineage>
        <taxon>Eukaryota</taxon>
        <taxon>Viridiplantae</taxon>
        <taxon>Streptophyta</taxon>
        <taxon>Embryophyta</taxon>
        <taxon>Tracheophyta</taxon>
        <taxon>Spermatophyta</taxon>
        <taxon>Magnoliopsida</taxon>
        <taxon>Ranunculales</taxon>
        <taxon>Circaeasteraceae</taxon>
        <taxon>Kingdonia</taxon>
    </lineage>
</organism>
<dbReference type="GO" id="GO:0051639">
    <property type="term" value="P:actin filament network formation"/>
    <property type="evidence" value="ECO:0007669"/>
    <property type="project" value="TreeGrafter"/>
</dbReference>
<dbReference type="GO" id="GO:0051015">
    <property type="term" value="F:actin filament binding"/>
    <property type="evidence" value="ECO:0007669"/>
    <property type="project" value="InterPro"/>
</dbReference>
<dbReference type="PANTHER" id="PTHR19961">
    <property type="entry name" value="FIMBRIN/PLASTIN"/>
    <property type="match status" value="1"/>
</dbReference>